<evidence type="ECO:0000256" key="3">
    <source>
        <dbReference type="ARBA" id="ARBA00023128"/>
    </source>
</evidence>
<evidence type="ECO:0000313" key="7">
    <source>
        <dbReference type="EMBL" id="KAG5486747.1"/>
    </source>
</evidence>
<feature type="domain" description="TLDc" evidence="6">
    <location>
        <begin position="136"/>
        <end position="517"/>
    </location>
</feature>
<comment type="subcellular location">
    <subcellularLocation>
        <location evidence="1">Mitochondrion</location>
    </subcellularLocation>
</comment>
<reference evidence="8" key="2">
    <citation type="journal article" date="2021" name="Sci. Data">
        <title>Chromosome-scale genome sequencing, assembly and annotation of six genomes from subfamily Leishmaniinae.</title>
        <authorList>
            <person name="Almutairi H."/>
            <person name="Urbaniak M.D."/>
            <person name="Bates M.D."/>
            <person name="Jariyapan N."/>
            <person name="Kwakye-Nuako G."/>
            <person name="Thomaz Soccol V."/>
            <person name="Al-Salem W.S."/>
            <person name="Dillon R.J."/>
            <person name="Bates P.A."/>
            <person name="Gatherer D."/>
        </authorList>
    </citation>
    <scope>NUCLEOTIDE SEQUENCE [LARGE SCALE GENOMIC DNA]</scope>
</reference>
<dbReference type="OrthoDB" id="26679at2759"/>
<sequence length="651" mass="69552">MSLFSLGASSPRPSAPKSQQERLASTGVSLQITPPCIARRVLPLFPPPGYHMYDAYRNCFQYRPDAQRTLIQAARQERDLRDLSSLPQGDAATMTAEADAAASHEAALTADRASCRCALDAAQLFATPADVPNPPLPLSRCELHEVLLALSPSWQSYPWRRCFDTATDGFSLSSLYRCMEVVESKQSQVKTVAFGLFFVQSREDAALSIAQYASPSESISSSPLRPSGSVSPAAGDASRSFRAAQRFSSLRYGAAHSTPLHRVLGCFTPEVPCLGRHPANIYFGSTDTFVFRLDQLSCAPSRGAWMVTDVEKRQRQLQAADSLAFRALKRSAAAPPTCAPATATAAAATTPAYGYARLADFDEGEAGVPVPMPSRMTIEHFPCPQHPVDPSAMASSPLSPPCETSPMRAALVCLSNAAAVPGVANAADVAVQSPVVRRRRPPRALPPTRTVPLAPLLEKFRWCGHASNKRFIVCNPHFFAIGGGKNGAALYVDETLQYGTSSLWCETFNAPSLFRPRISSSEASPTSSPAPPPFCGEDGLREGPHATAPAPAGGASTRQSCGLPHVEFIISRVVWFSITEDKRDMRTMSPLDASFSCAEAHLCGCGRCSSTNVGSVDTPDSVATAASFEPSLSSPSTFVHRCDLLPLAAPM</sequence>
<evidence type="ECO:0000256" key="1">
    <source>
        <dbReference type="ARBA" id="ARBA00004173"/>
    </source>
</evidence>
<evidence type="ECO:0000313" key="8">
    <source>
        <dbReference type="Proteomes" id="UP000673552"/>
    </source>
</evidence>
<evidence type="ECO:0000256" key="5">
    <source>
        <dbReference type="SAM" id="MobiDB-lite"/>
    </source>
</evidence>
<dbReference type="GO" id="GO:0005739">
    <property type="term" value="C:mitochondrion"/>
    <property type="evidence" value="ECO:0007669"/>
    <property type="project" value="UniProtKB-SubCell"/>
</dbReference>
<accession>A0A836GRE5</accession>
<protein>
    <recommendedName>
        <fullName evidence="4">Oxidation resistance protein 1</fullName>
    </recommendedName>
</protein>
<evidence type="ECO:0000259" key="6">
    <source>
        <dbReference type="SMART" id="SM00584"/>
    </source>
</evidence>
<keyword evidence="8" id="KW-1185">Reference proteome</keyword>
<evidence type="ECO:0000256" key="4">
    <source>
        <dbReference type="ARBA" id="ARBA00040604"/>
    </source>
</evidence>
<comment type="similarity">
    <text evidence="2">Belongs to the OXR1 family.</text>
</comment>
<evidence type="ECO:0000256" key="2">
    <source>
        <dbReference type="ARBA" id="ARBA00009540"/>
    </source>
</evidence>
<dbReference type="InterPro" id="IPR006571">
    <property type="entry name" value="TLDc_dom"/>
</dbReference>
<dbReference type="KEGG" id="lmat:92517860"/>
<feature type="compositionally biased region" description="Low complexity" evidence="5">
    <location>
        <begin position="545"/>
        <end position="555"/>
    </location>
</feature>
<dbReference type="Proteomes" id="UP000673552">
    <property type="component" value="Unassembled WGS sequence"/>
</dbReference>
<keyword evidence="3" id="KW-0496">Mitochondrion</keyword>
<comment type="caution">
    <text evidence="7">The sequence shown here is derived from an EMBL/GenBank/DDBJ whole genome shotgun (WGS) entry which is preliminary data.</text>
</comment>
<dbReference type="PANTHER" id="PTHR23354:SF62">
    <property type="entry name" value="MUSTARD, ISOFORM V"/>
    <property type="match status" value="1"/>
</dbReference>
<feature type="compositionally biased region" description="Polar residues" evidence="5">
    <location>
        <begin position="7"/>
        <end position="25"/>
    </location>
</feature>
<dbReference type="SMART" id="SM00584">
    <property type="entry name" value="TLDc"/>
    <property type="match status" value="1"/>
</dbReference>
<organism evidence="7 8">
    <name type="scientific">Leishmania martiniquensis</name>
    <dbReference type="NCBI Taxonomy" id="1580590"/>
    <lineage>
        <taxon>Eukaryota</taxon>
        <taxon>Discoba</taxon>
        <taxon>Euglenozoa</taxon>
        <taxon>Kinetoplastea</taxon>
        <taxon>Metakinetoplastina</taxon>
        <taxon>Trypanosomatida</taxon>
        <taxon>Trypanosomatidae</taxon>
        <taxon>Leishmaniinae</taxon>
        <taxon>Leishmania</taxon>
    </lineage>
</organism>
<dbReference type="AlphaFoldDB" id="A0A836GRE5"/>
<dbReference type="GeneID" id="92517860"/>
<gene>
    <name evidence="7" type="ORF">LSCM1_08003</name>
</gene>
<dbReference type="RefSeq" id="XP_067181204.1">
    <property type="nucleotide sequence ID" value="XM_067325348.1"/>
</dbReference>
<dbReference type="EMBL" id="JAFEUZ010000006">
    <property type="protein sequence ID" value="KAG5486747.1"/>
    <property type="molecule type" value="Genomic_DNA"/>
</dbReference>
<feature type="region of interest" description="Disordered" evidence="5">
    <location>
        <begin position="1"/>
        <end position="25"/>
    </location>
</feature>
<reference evidence="8" key="1">
    <citation type="journal article" date="2021" name="Microbiol. Resour. Announc.">
        <title>LGAAP: Leishmaniinae Genome Assembly and Annotation Pipeline.</title>
        <authorList>
            <person name="Almutairi H."/>
            <person name="Urbaniak M.D."/>
            <person name="Bates M.D."/>
            <person name="Jariyapan N."/>
            <person name="Kwakye-Nuako G."/>
            <person name="Thomaz-Soccol V."/>
            <person name="Al-Salem W.S."/>
            <person name="Dillon R.J."/>
            <person name="Bates P.A."/>
            <person name="Gatherer D."/>
        </authorList>
    </citation>
    <scope>NUCLEOTIDE SEQUENCE [LARGE SCALE GENOMIC DNA]</scope>
</reference>
<name>A0A836GRE5_9TRYP</name>
<proteinExistence type="inferred from homology"/>
<dbReference type="PANTHER" id="PTHR23354">
    <property type="entry name" value="NUCLEOLAR PROTEIN 7/ESTROGEN RECEPTOR COACTIVATOR-RELATED"/>
    <property type="match status" value="1"/>
</dbReference>
<dbReference type="Pfam" id="PF07534">
    <property type="entry name" value="TLD"/>
    <property type="match status" value="1"/>
</dbReference>
<feature type="region of interest" description="Disordered" evidence="5">
    <location>
        <begin position="217"/>
        <end position="236"/>
    </location>
</feature>
<feature type="region of interest" description="Disordered" evidence="5">
    <location>
        <begin position="519"/>
        <end position="558"/>
    </location>
</feature>